<dbReference type="InterPro" id="IPR004700">
    <property type="entry name" value="PTS_IIC_man"/>
</dbReference>
<keyword evidence="4 10" id="KW-0762">Sugar transport</keyword>
<keyword evidence="8 9" id="KW-0472">Membrane</keyword>
<sequence>MSLLQAVICGIFYYLNAGPWVIGAGYYTFGKPLLLGFMVGLVLGDPITGTIIGATIQLIYLGVMSTGGSYPADSALAGIMGTAAAITTGLSATEAVAIAVPIGLIGTALYQLRMLSAVPFTHLADKYAAEGNTKKVFLANVLYPQIILAAIYIIPCTLACYFGVNAISGVVDALSGSAILSALSVIGGILPVIGIAMNMKAIFKGDARCFFFVGFILVVYLNLDLIAISALALIFAILYMQLKSSSDEKEAAVK</sequence>
<keyword evidence="6 9" id="KW-0812">Transmembrane</keyword>
<keyword evidence="2" id="KW-0813">Transport</keyword>
<evidence type="ECO:0000256" key="2">
    <source>
        <dbReference type="ARBA" id="ARBA00022448"/>
    </source>
</evidence>
<organism evidence="10 11">
    <name type="scientific">Pseudoflavonifractor intestinihominis</name>
    <dbReference type="NCBI Taxonomy" id="3133171"/>
    <lineage>
        <taxon>Bacteria</taxon>
        <taxon>Bacillati</taxon>
        <taxon>Bacillota</taxon>
        <taxon>Clostridia</taxon>
        <taxon>Eubacteriales</taxon>
        <taxon>Oscillospiraceae</taxon>
        <taxon>Pseudoflavonifractor</taxon>
    </lineage>
</organism>
<keyword evidence="5" id="KW-0598">Phosphotransferase system</keyword>
<dbReference type="PANTHER" id="PTHR32502:SF8">
    <property type="entry name" value="N-ACETYLGALACTOSAMINE PERMEASE IIC COMPONENT 1"/>
    <property type="match status" value="1"/>
</dbReference>
<evidence type="ECO:0000256" key="9">
    <source>
        <dbReference type="SAM" id="Phobius"/>
    </source>
</evidence>
<evidence type="ECO:0000256" key="4">
    <source>
        <dbReference type="ARBA" id="ARBA00022597"/>
    </source>
</evidence>
<proteinExistence type="predicted"/>
<evidence type="ECO:0000256" key="8">
    <source>
        <dbReference type="ARBA" id="ARBA00023136"/>
    </source>
</evidence>
<protein>
    <submittedName>
        <fullName evidence="10">PTS sugar transporter subunit IIC</fullName>
    </submittedName>
</protein>
<feature type="transmembrane region" description="Helical" evidence="9">
    <location>
        <begin position="209"/>
        <end position="239"/>
    </location>
</feature>
<feature type="transmembrane region" description="Helical" evidence="9">
    <location>
        <begin position="75"/>
        <end position="92"/>
    </location>
</feature>
<dbReference type="PROSITE" id="PS51106">
    <property type="entry name" value="PTS_EIIC_TYPE_4"/>
    <property type="match status" value="1"/>
</dbReference>
<feature type="transmembrane region" description="Helical" evidence="9">
    <location>
        <begin position="33"/>
        <end position="63"/>
    </location>
</feature>
<comment type="subcellular location">
    <subcellularLocation>
        <location evidence="1">Cell membrane</location>
        <topology evidence="1">Multi-pass membrane protein</topology>
    </subcellularLocation>
</comment>
<name>A0ABV1E708_9FIRM</name>
<evidence type="ECO:0000256" key="7">
    <source>
        <dbReference type="ARBA" id="ARBA00022989"/>
    </source>
</evidence>
<feature type="transmembrane region" description="Helical" evidence="9">
    <location>
        <begin position="141"/>
        <end position="164"/>
    </location>
</feature>
<dbReference type="InterPro" id="IPR050303">
    <property type="entry name" value="GatZ_KbaZ_carbometab"/>
</dbReference>
<evidence type="ECO:0000313" key="11">
    <source>
        <dbReference type="Proteomes" id="UP001464378"/>
    </source>
</evidence>
<evidence type="ECO:0000256" key="6">
    <source>
        <dbReference type="ARBA" id="ARBA00022692"/>
    </source>
</evidence>
<keyword evidence="3" id="KW-1003">Cell membrane</keyword>
<accession>A0ABV1E708</accession>
<dbReference type="RefSeq" id="WP_349231413.1">
    <property type="nucleotide sequence ID" value="NZ_JBBMFK010000008.1"/>
</dbReference>
<reference evidence="10 11" key="1">
    <citation type="submission" date="2024-03" db="EMBL/GenBank/DDBJ databases">
        <title>Human intestinal bacterial collection.</title>
        <authorList>
            <person name="Pauvert C."/>
            <person name="Hitch T.C.A."/>
            <person name="Clavel T."/>
        </authorList>
    </citation>
    <scope>NUCLEOTIDE SEQUENCE [LARGE SCALE GENOMIC DNA]</scope>
    <source>
        <strain evidence="10 11">CLA-AP-H29</strain>
    </source>
</reference>
<comment type="caution">
    <text evidence="10">The sequence shown here is derived from an EMBL/GenBank/DDBJ whole genome shotgun (WGS) entry which is preliminary data.</text>
</comment>
<keyword evidence="7 9" id="KW-1133">Transmembrane helix</keyword>
<feature type="transmembrane region" description="Helical" evidence="9">
    <location>
        <begin position="98"/>
        <end position="120"/>
    </location>
</feature>
<dbReference type="Proteomes" id="UP001464378">
    <property type="component" value="Unassembled WGS sequence"/>
</dbReference>
<evidence type="ECO:0000256" key="3">
    <source>
        <dbReference type="ARBA" id="ARBA00022475"/>
    </source>
</evidence>
<evidence type="ECO:0000256" key="5">
    <source>
        <dbReference type="ARBA" id="ARBA00022683"/>
    </source>
</evidence>
<dbReference type="Pfam" id="PF03609">
    <property type="entry name" value="EII-Sor"/>
    <property type="match status" value="1"/>
</dbReference>
<feature type="transmembrane region" description="Helical" evidence="9">
    <location>
        <begin position="176"/>
        <end position="197"/>
    </location>
</feature>
<dbReference type="PANTHER" id="PTHR32502">
    <property type="entry name" value="N-ACETYLGALACTOSAMINE PERMEASE II COMPONENT-RELATED"/>
    <property type="match status" value="1"/>
</dbReference>
<keyword evidence="11" id="KW-1185">Reference proteome</keyword>
<evidence type="ECO:0000313" key="10">
    <source>
        <dbReference type="EMBL" id="MEQ2443088.1"/>
    </source>
</evidence>
<dbReference type="EMBL" id="JBBMFK010000008">
    <property type="protein sequence ID" value="MEQ2443088.1"/>
    <property type="molecule type" value="Genomic_DNA"/>
</dbReference>
<gene>
    <name evidence="10" type="ORF">WMO64_06360</name>
</gene>
<evidence type="ECO:0000256" key="1">
    <source>
        <dbReference type="ARBA" id="ARBA00004651"/>
    </source>
</evidence>